<dbReference type="AlphaFoldDB" id="A0A1A9WFG4"/>
<keyword evidence="1" id="KW-1133">Transmembrane helix</keyword>
<accession>A0A1A9WFG4</accession>
<keyword evidence="3" id="KW-1185">Reference proteome</keyword>
<name>A0A1A9WFG4_9MUSC</name>
<evidence type="ECO:0000313" key="3">
    <source>
        <dbReference type="Proteomes" id="UP000091820"/>
    </source>
</evidence>
<sequence>MLRNVNRYEESIQTYQKIKLRVNNTEKDFGSLLLTSVTEHTKLTKTKVYQQEMNKELFLAYTLTTLFGLNDGIISYYFFSFFHLNDLVEKEVTIDTAATTYSWPTQC</sequence>
<keyword evidence="1" id="KW-0812">Transmembrane</keyword>
<reference evidence="2" key="2">
    <citation type="submission" date="2020-05" db="UniProtKB">
        <authorList>
            <consortium name="EnsemblMetazoa"/>
        </authorList>
    </citation>
    <scope>IDENTIFICATION</scope>
    <source>
        <strain evidence="2">IAEA</strain>
    </source>
</reference>
<organism evidence="2 3">
    <name type="scientific">Glossina brevipalpis</name>
    <dbReference type="NCBI Taxonomy" id="37001"/>
    <lineage>
        <taxon>Eukaryota</taxon>
        <taxon>Metazoa</taxon>
        <taxon>Ecdysozoa</taxon>
        <taxon>Arthropoda</taxon>
        <taxon>Hexapoda</taxon>
        <taxon>Insecta</taxon>
        <taxon>Pterygota</taxon>
        <taxon>Neoptera</taxon>
        <taxon>Endopterygota</taxon>
        <taxon>Diptera</taxon>
        <taxon>Brachycera</taxon>
        <taxon>Muscomorpha</taxon>
        <taxon>Hippoboscoidea</taxon>
        <taxon>Glossinidae</taxon>
        <taxon>Glossina</taxon>
    </lineage>
</organism>
<protein>
    <submittedName>
        <fullName evidence="2">Uncharacterized protein</fullName>
    </submittedName>
</protein>
<keyword evidence="1" id="KW-0472">Membrane</keyword>
<reference evidence="3" key="1">
    <citation type="submission" date="2014-03" db="EMBL/GenBank/DDBJ databases">
        <authorList>
            <person name="Aksoy S."/>
            <person name="Warren W."/>
            <person name="Wilson R.K."/>
        </authorList>
    </citation>
    <scope>NUCLEOTIDE SEQUENCE [LARGE SCALE GENOMIC DNA]</scope>
    <source>
        <strain evidence="3">IAEA</strain>
    </source>
</reference>
<dbReference type="Proteomes" id="UP000091820">
    <property type="component" value="Unassembled WGS sequence"/>
</dbReference>
<proteinExistence type="predicted"/>
<dbReference type="EnsemblMetazoa" id="GBRI017792-RA">
    <property type="protein sequence ID" value="GBRI017792-PA"/>
    <property type="gene ID" value="GBRI017792"/>
</dbReference>
<feature type="transmembrane region" description="Helical" evidence="1">
    <location>
        <begin position="57"/>
        <end position="79"/>
    </location>
</feature>
<evidence type="ECO:0000256" key="1">
    <source>
        <dbReference type="SAM" id="Phobius"/>
    </source>
</evidence>
<dbReference type="VEuPathDB" id="VectorBase:GBRI017792"/>
<evidence type="ECO:0000313" key="2">
    <source>
        <dbReference type="EnsemblMetazoa" id="GBRI017792-PA"/>
    </source>
</evidence>